<feature type="domain" description="Ig-like" evidence="9">
    <location>
        <begin position="622"/>
        <end position="712"/>
    </location>
</feature>
<dbReference type="InterPro" id="IPR036179">
    <property type="entry name" value="Ig-like_dom_sf"/>
</dbReference>
<dbReference type="SMART" id="SM00408">
    <property type="entry name" value="IGc2"/>
    <property type="match status" value="6"/>
</dbReference>
<evidence type="ECO:0000259" key="9">
    <source>
        <dbReference type="PROSITE" id="PS50835"/>
    </source>
</evidence>
<dbReference type="InterPro" id="IPR003598">
    <property type="entry name" value="Ig_sub2"/>
</dbReference>
<dbReference type="GO" id="GO:0060298">
    <property type="term" value="P:positive regulation of sarcomere organization"/>
    <property type="evidence" value="ECO:0007669"/>
    <property type="project" value="UniProtKB-ARBA"/>
</dbReference>
<evidence type="ECO:0000313" key="11">
    <source>
        <dbReference type="Proteomes" id="UP000000311"/>
    </source>
</evidence>
<protein>
    <submittedName>
        <fullName evidence="10">Titin</fullName>
    </submittedName>
</protein>
<keyword evidence="11" id="KW-1185">Reference proteome</keyword>
<dbReference type="GO" id="GO:0040017">
    <property type="term" value="P:positive regulation of locomotion"/>
    <property type="evidence" value="ECO:0007669"/>
    <property type="project" value="UniProtKB-ARBA"/>
</dbReference>
<feature type="domain" description="Ig-like" evidence="9">
    <location>
        <begin position="1"/>
        <end position="41"/>
    </location>
</feature>
<feature type="region of interest" description="Disordered" evidence="8">
    <location>
        <begin position="3532"/>
        <end position="3554"/>
    </location>
</feature>
<feature type="compositionally biased region" description="Polar residues" evidence="8">
    <location>
        <begin position="3532"/>
        <end position="3552"/>
    </location>
</feature>
<dbReference type="OrthoDB" id="6612025at2759"/>
<dbReference type="CDD" id="cd00096">
    <property type="entry name" value="Ig"/>
    <property type="match status" value="1"/>
</dbReference>
<dbReference type="SMART" id="SM00409">
    <property type="entry name" value="IG"/>
    <property type="match status" value="7"/>
</dbReference>
<evidence type="ECO:0000313" key="10">
    <source>
        <dbReference type="EMBL" id="EFN64030.1"/>
    </source>
</evidence>
<dbReference type="InterPro" id="IPR003599">
    <property type="entry name" value="Ig_sub"/>
</dbReference>
<evidence type="ECO:0000256" key="3">
    <source>
        <dbReference type="ARBA" id="ARBA00022490"/>
    </source>
</evidence>
<dbReference type="SUPFAM" id="SSF48726">
    <property type="entry name" value="Immunoglobulin"/>
    <property type="match status" value="7"/>
</dbReference>
<dbReference type="GO" id="GO:0031672">
    <property type="term" value="C:A band"/>
    <property type="evidence" value="ECO:0007669"/>
    <property type="project" value="UniProtKB-SubCell"/>
</dbReference>
<evidence type="ECO:0000256" key="5">
    <source>
        <dbReference type="ARBA" id="ARBA00023157"/>
    </source>
</evidence>
<dbReference type="Pfam" id="PF07679">
    <property type="entry name" value="I-set"/>
    <property type="match status" value="7"/>
</dbReference>
<keyword evidence="5" id="KW-1015">Disulfide bond</keyword>
<feature type="domain" description="Ig-like" evidence="9">
    <location>
        <begin position="260"/>
        <end position="350"/>
    </location>
</feature>
<reference evidence="10 11" key="1">
    <citation type="journal article" date="2010" name="Science">
        <title>Genomic comparison of the ants Camponotus floridanus and Harpegnathos saltator.</title>
        <authorList>
            <person name="Bonasio R."/>
            <person name="Zhang G."/>
            <person name="Ye C."/>
            <person name="Mutti N.S."/>
            <person name="Fang X."/>
            <person name="Qin N."/>
            <person name="Donahue G."/>
            <person name="Yang P."/>
            <person name="Li Q."/>
            <person name="Li C."/>
            <person name="Zhang P."/>
            <person name="Huang Z."/>
            <person name="Berger S.L."/>
            <person name="Reinberg D."/>
            <person name="Wang J."/>
            <person name="Liebig J."/>
        </authorList>
    </citation>
    <scope>NUCLEOTIDE SEQUENCE [LARGE SCALE GENOMIC DNA]</scope>
    <source>
        <strain evidence="11">C129</strain>
    </source>
</reference>
<dbReference type="EMBL" id="GL442010">
    <property type="protein sequence ID" value="EFN64030.1"/>
    <property type="molecule type" value="Genomic_DNA"/>
</dbReference>
<feature type="region of interest" description="Disordered" evidence="8">
    <location>
        <begin position="3283"/>
        <end position="3305"/>
    </location>
</feature>
<dbReference type="OMA" id="CTAQNQN"/>
<comment type="similarity">
    <text evidence="2">Belongs to the protein kinase superfamily. CAMK Ser/Thr protein kinase family.</text>
</comment>
<dbReference type="FunFam" id="2.60.40.10:FF:000425">
    <property type="entry name" value="Myosin light chain kinase"/>
    <property type="match status" value="3"/>
</dbReference>
<feature type="domain" description="Ig-like" evidence="9">
    <location>
        <begin position="158"/>
        <end position="246"/>
    </location>
</feature>
<sequence length="4539" mass="506258">MTIFETTATLEITKVKEEDAGMYSCRASNPAGVATSTVNLVIFEKEEEGVAPHFSTPIKPLMVQEHTPALLECVVTGTPVPEVKWYRGEREVKPNEKTEITFNPTTGEAKLKILEPTPQDETIYRVRAVNKYGRAECRANLVISNIVKVSKPIVLRAPRITRPLPALVAERSKPLKLSADFESAPKPEVKWFRNGIEIAPTDRCVINIYESTAELIISDVTKKDSGKYEIRVQNEAGEARSSSSVTVKDREDTTSEVKAPMFVKPIQPQLVAEGEVVIMETKVESYPTASFQWFHESKPLESTPQVRIVTQENRSILMVKQVTPELVGSYTCRAENVGGSVTCTASVNITETIWEEAIELISPTFVKRLSPVRVMDGESVNLTCVVEGKPIPRVEWYHNDMPIKEGKEITIIQDMEGVCSLAITEVFPEDAGEYTCRAINPVGEAVCMSSLVVEAYEYVPDSEIASSIVATSLTTGSEEDLLSPKETPIFDIDTEESSPEIIKQLPQLIPIKDGELTRLEVKVKGKPKPEGKWYKQGVEIVSSQEFQIEEFEDGTSVLTIAETFPDDTGEIVFEAHNPLGVSTTTTYLSVEGILGTKEYRKPEWVTQMEKMQEILKATQAVPRFIQEITDIYTKEGNVAVFECIYSGNPKPDIVWYKNDKLLMNTENVKIRLLDQENKTTLTIKRATKDDDATYVCKATSEIGMITTKAKLHVDTISDSGLMPDDVIKEEEKPKKQEEKPHKKKKTELKKAKEIKEKVKAERIKIEKEEIHEEKLIPKEQTEEKRIVDVEETQLLETTEIIKEKPEEISRARRIVPIQEPIMTEATASLKKIDQKLQEDIPKIEERAKRIVEERESVIISEITSEDTAPDFTVETKLDHAEITSETLQKVSVSETHVEAGVQETKRIETKQKKAKKIKGEKIKEDITIKEIVERQKENIAREVDEIMEILDAKEFGPGESPLRELATIGYLVRQGVSVNEINECLYRTEIFPALKTPDAQNALVQLVERKGHGPLITQVLTEETTTDESFVAATVGFRAFMRMVELQHATVEEVITHFAPEDFRPRAWEVTEVSEIETEQHATERVDIVRKTEVHFMERRDERKATHAQDIREIKEYEDTRQAHTTLRKRKDRKPRDQIEETTQDREEGVQIVKFEEIEEIEKERKKEAEEIEEEIIELERDTKGRLIRKQKQDVEKQVDVEEEEEMIKKVKKTLMPKKSDISKDEIQLEEIEEFEIIKDKSVPSIALNVSSQRNQVIPLDHTVEQAPGKPESEKAKYTLDTVIALTGETTSVHEREIDEVMNIKPAERKASISISSIEPYSITETTAQIYTKEFSGTFKAVSYEAAPSVITKESLLVSETLTHDDDVLNLTLAQAEKSRKADVQFTMQEATTISETIVNQSEIPTEDFVTPLGVKAEDTILPQIELSVYEIQEGLTEEKLEPEKTIPTKPRININAMEPILIEEIRPEDKPGKYYPELIVPTEMATETVISQKQRVTEEMNAPEKEGTYIPGRLPPSQTAQIGISYGNETAVIHHDLVQEREGEYIPDRKVDSFEAMPNVILLEGVTISTINTQQKEDDLTIEDNKQVTADFNIVEIISAVTAETLTSEKERDYRPDDKPASKLAVTSISPLEIGSITDTIVQESEGFYNADQKPFEALAETSIRPEEHVLISQVQTADYPGDLKDTLKYVSESGVVSIQLTEAKTVLETLAHDREATMEENAKPETHTVEMVYDAIRGIEISQTTSIEKETELKIFEMPESHRGKTVPTHPMISLEVQETQPENNLGDVTKEALSIATAKIEAVSLQETIVGETVAAENVTPAKEDKSPDTRTAVVSMDQIEGLHTTMIVASEKEIEYVETADVKSAFASTEYMTQMAPVCEQVRTESPTEEYLEEHKPTSGKAYTSHVPIETVSVAVQETAEKEEIYKADARPEGKIANIELTETRPGASVLEVIPHDFENIYTPDIRPETYTIESSITGHTVASKAEILVEQSAGKIKSDLPKSSKAILQQEALEELIVTETNISEAERIREEDICPIKQNAAVEICAQSEKLTVTEITTIMKEEELSVEKLPDKRKVVLDITGGHEIAETQEMILANNISDLKEEKPNRESANQLQSGLDVVQQMEVSVSEKESPLTADVKPDAKKIGITFQEGEGIMIAITHPEDKEDILGEKPVPKTAEAVIDMVTQKIASKYEIISNIAPTELSTVSTQEVRPKTTLLPFETVITEEVQTRETEKLLPYIPAPEKIANLEFIMGESLVISSITAEDKESTLTEMEKPESKSAIFDIPTHIVAQAAEVTATDNISELKREETISAMATTEHITHHSIVASETSIGDSEQPMVDFVKPDKKKVDVSFEEEVSVMVIETIPSDKEREYLKKPDIPGEKITTSFDAHKIAELTEITPATYLGSLDVKAPTSAAAKVERLPFESIVQSETVATETEIEFKDKPVKTDTAQISIDEIISATMSTETLAEKEDVLRIPERPAEKRADIQFTGRIIAEKSEVTPDSSMGELADTKPTSVLAVLSSIPLEAVVRTEMQLTEAEAILEKDKVPSMFQADSSMILEQSLQVSSVILEDKEIEYKPKETPEPKTAEKTLIETYGVAETTMQVPDFSTGEIASETPLVAVAIPDHIVFNPLMESQLVVQEGEEQFVPALIPENKTVNIEMEEGKAIVSIAHVTTVDKESPYIVEEQPRKHAASFGIDATHGIAETIAIDIEHSVEEIMIKKPDVKTVSSTQEVCQSVLVTESTIQDQEKSFEGKFIPDSHKVEWSVEEGKHVTSITEIKMADKEIPFETIQEDRSHSALPIIIPGYEVAERSEIILNSSIGEMSESAAPTKAIAQIGQKPFETVQLIEQVPVEKEIDKIQETPLTKTSAHVVLDENRFVAITESTTTQDVETEFTTKKLRQEAANLLMEGKEVAELMEVNLREGLGELPAALKPITYEARQTQSILESIDISETVSQEQSTIFIDKFKPDKRSADISFVEGKSINVAHVVTQDKEGTIQIPKYEESTADIKLTKLGMDIAQKAQIFIEQNTGLVKPFEKIVAEAHSQQDVLQPIVIEEIPSVESEGVFDKYPKTISTTAVPTFEEDHSVFITEITSGEVEESLEEKRHEVSQTAVRTIVTERDTIETVMVESRVDVPEQIPDRTLIPQVAAPIRDMFESVIVNENLVEESEKIFEGLFKPEMQKASIDISEVKSLQISETITEDKEETLDVISKLNEVKATPDIDLFQTVEGTFVESIQSTQELREKKPFPSQATLIQTTMETIVRSETTPVEKEETFDGKLKPEEQKGKPQFDGLTTVVITEIASNEIEDTLPKTVAPKLQQAQPNLTGREAAETLQIVTANTTEDLVKTAKLNEEKGKPELEELVSVNVSEIISNEVEDVLISKTTPKDHKADFSISGREIAEIIQVTALSETDELAIKSPEKQKGKQQVDELTSLTISQVISNEIEEKLISAELPIEKTAHPNVIGRDIAETTLVMTMASTEEFVSKKETEEQRGKPSIEELTSLTISQIESQENENVLTSPTVPTEKTAQTSMHGRDVAETTEITTMSNVDEFVEIPKPEKQKGKPNLEELLSLNIIQTVSNETEALLPSPEVPIEKIAQANLLGRDAAETSQILTLMNTEELLKQVTPDERKGEFKVEELSSLTVSQVLSHETERIFESSATPTVLTAMPMMSGREIAETSQVLTVTNVEEFSKPKSPEEQKGKPHLDEFPSLMVSEVISTETEMQLPSPEKLDEKKAAPCLSGREIAQKIEIITAANVEQIPEVKKEDGQKGKPNIEEMSFITVSEVISTEAEQELPSQETPKERIALPKVSSIEVAETSEILTMSNVEEFAKPEIPEEHKGRPNLEELMSLSISEVAYSETEKRLLTPEKPIKQIAEQSMLSMHVAEKSQVIASSITEEIKESAKPEVKKITPEQIPFESIQQIESIPHDSERLLILDKEAPSITADVSFRVSEGIEVIQVTATEKETKDVVKNLELTKQVAEPSMLGMRVAEKSQVVTSSITEEIIETIKPEMKKITPEQIPFESIQQIESIPHESERSLVLDEVAPSTTAEISFRVSEGVEVIQVTATEKETKDVVKGTAELTEQLAEPSMLGMHVAEKSQVIASSITEEIKESAKPEVKKITPEQIPFESIQQMESIPHDSERLLILDKETPSIAADVSFRVSEGVEVIQVTATEKETKDVVKGTAELTEQLAESSMFGMRVAEKSQVITSSTTEEITEFTKPEMKKIIPQQIPFESIQQIESIPHESERSLVLDKEAPSTIAEISFRVSEAVEVTQITATEKETKDVKDLTELTKQIAEQSMLGIRVAEKSQVITSSTTEEMKESTKPEIKKITPEQIPFESIQQTESIPHESEQSLVLDKDAPSTTAEISFRISEGVEVIQVTATETESKEIVKGMAKEASAQADIIERKVALKTEILPENIASEFIITKPESKLAHGIKDEKQSVIVTELQHAAEIESNLPEPVIPLAKLASTSIEADYLEKIVGEYYSSKGNIIVLTQIRRDVLGTLDSI</sequence>
<feature type="compositionally biased region" description="Basic and acidic residues" evidence="8">
    <location>
        <begin position="730"/>
        <end position="740"/>
    </location>
</feature>
<dbReference type="Proteomes" id="UP000000311">
    <property type="component" value="Unassembled WGS sequence"/>
</dbReference>
<dbReference type="InterPro" id="IPR007110">
    <property type="entry name" value="Ig-like_dom"/>
</dbReference>
<feature type="region of interest" description="Disordered" evidence="8">
    <location>
        <begin position="730"/>
        <end position="750"/>
    </location>
</feature>
<proteinExistence type="inferred from homology"/>
<feature type="domain" description="Ig-like" evidence="9">
    <location>
        <begin position="499"/>
        <end position="589"/>
    </location>
</feature>
<dbReference type="InParanoid" id="E2ARB3"/>
<feature type="compositionally biased region" description="Basic and acidic residues" evidence="8">
    <location>
        <begin position="1134"/>
        <end position="1147"/>
    </location>
</feature>
<evidence type="ECO:0000256" key="8">
    <source>
        <dbReference type="SAM" id="MobiDB-lite"/>
    </source>
</evidence>
<keyword evidence="3" id="KW-0963">Cytoplasm</keyword>
<organism evidence="11">
    <name type="scientific">Camponotus floridanus</name>
    <name type="common">Florida carpenter ant</name>
    <dbReference type="NCBI Taxonomy" id="104421"/>
    <lineage>
        <taxon>Eukaryota</taxon>
        <taxon>Metazoa</taxon>
        <taxon>Ecdysozoa</taxon>
        <taxon>Arthropoda</taxon>
        <taxon>Hexapoda</taxon>
        <taxon>Insecta</taxon>
        <taxon>Pterygota</taxon>
        <taxon>Neoptera</taxon>
        <taxon>Endopterygota</taxon>
        <taxon>Hymenoptera</taxon>
        <taxon>Apocrita</taxon>
        <taxon>Aculeata</taxon>
        <taxon>Formicoidea</taxon>
        <taxon>Formicidae</taxon>
        <taxon>Formicinae</taxon>
        <taxon>Camponotus</taxon>
    </lineage>
</organism>
<feature type="region of interest" description="Disordered" evidence="8">
    <location>
        <begin position="1120"/>
        <end position="1147"/>
    </location>
</feature>
<comment type="subcellular location">
    <subcellularLocation>
        <location evidence="1">Cytoplasm</location>
        <location evidence="1">Myofibril</location>
        <location evidence="1">Sarcomere</location>
        <location evidence="1">A band</location>
    </subcellularLocation>
</comment>
<dbReference type="FunFam" id="2.60.40.10:FF:000345">
    <property type="entry name" value="Muscle M-line assembly protein unc-89"/>
    <property type="match status" value="1"/>
</dbReference>
<dbReference type="InterPro" id="IPR013783">
    <property type="entry name" value="Ig-like_fold"/>
</dbReference>
<keyword evidence="7" id="KW-0175">Coiled coil</keyword>
<keyword evidence="6" id="KW-0393">Immunoglobulin domain</keyword>
<dbReference type="FunFam" id="2.60.40.10:FF:000080">
    <property type="entry name" value="Myosin light chain kinase, smooth muscle"/>
    <property type="match status" value="1"/>
</dbReference>
<name>E2ARB3_CAMFO</name>
<dbReference type="Gene3D" id="2.60.40.10">
    <property type="entry name" value="Immunoglobulins"/>
    <property type="match status" value="7"/>
</dbReference>
<evidence type="ECO:0000256" key="7">
    <source>
        <dbReference type="SAM" id="Coils"/>
    </source>
</evidence>
<accession>E2ARB3</accession>
<gene>
    <name evidence="10" type="ORF">EAG_02919</name>
</gene>
<evidence type="ECO:0000256" key="1">
    <source>
        <dbReference type="ARBA" id="ARBA00004161"/>
    </source>
</evidence>
<dbReference type="GO" id="GO:0004672">
    <property type="term" value="F:protein kinase activity"/>
    <property type="evidence" value="ECO:0007669"/>
    <property type="project" value="TreeGrafter"/>
</dbReference>
<dbReference type="PANTHER" id="PTHR47633">
    <property type="entry name" value="IMMUNOGLOBULIN"/>
    <property type="match status" value="1"/>
</dbReference>
<feature type="domain" description="Ig-like" evidence="9">
    <location>
        <begin position="52"/>
        <end position="144"/>
    </location>
</feature>
<feature type="coiled-coil region" evidence="7">
    <location>
        <begin position="1155"/>
        <end position="1182"/>
    </location>
</feature>
<dbReference type="STRING" id="104421.E2ARB3"/>
<dbReference type="InterPro" id="IPR013098">
    <property type="entry name" value="Ig_I-set"/>
</dbReference>
<evidence type="ECO:0000256" key="6">
    <source>
        <dbReference type="ARBA" id="ARBA00023319"/>
    </source>
</evidence>
<feature type="domain" description="Ig-like" evidence="9">
    <location>
        <begin position="363"/>
        <end position="454"/>
    </location>
</feature>
<dbReference type="PROSITE" id="PS50835">
    <property type="entry name" value="IG_LIKE"/>
    <property type="match status" value="7"/>
</dbReference>
<evidence type="ECO:0000256" key="4">
    <source>
        <dbReference type="ARBA" id="ARBA00022737"/>
    </source>
</evidence>
<keyword evidence="4" id="KW-0677">Repeat</keyword>
<feature type="compositionally biased region" description="Basic and acidic residues" evidence="8">
    <location>
        <begin position="3286"/>
        <end position="3305"/>
    </location>
</feature>
<dbReference type="FunFam" id="2.60.40.10:FF:000107">
    <property type="entry name" value="Myosin, light chain kinase a"/>
    <property type="match status" value="1"/>
</dbReference>
<dbReference type="GO" id="GO:0045989">
    <property type="term" value="P:positive regulation of striated muscle contraction"/>
    <property type="evidence" value="ECO:0007669"/>
    <property type="project" value="UniProtKB-ARBA"/>
</dbReference>
<evidence type="ECO:0000256" key="2">
    <source>
        <dbReference type="ARBA" id="ARBA00006692"/>
    </source>
</evidence>